<evidence type="ECO:0000256" key="3">
    <source>
        <dbReference type="ARBA" id="ARBA00022908"/>
    </source>
</evidence>
<evidence type="ECO:0000313" key="10">
    <source>
        <dbReference type="Proteomes" id="UP001501764"/>
    </source>
</evidence>
<dbReference type="RefSeq" id="WP_346025858.1">
    <property type="nucleotide sequence ID" value="NZ_BAAACO010000001.1"/>
</dbReference>
<sequence length="305" mass="36719">MLLLDDMLKEFRYDMKIRNLTPRTIKTSYNSTAKFFKYCKEEFRIEDLDDLKSIHIKSYVEYLQKLKRSEVYINSILKYLKAFFKYCVQEEYILERKNPMKKLNWLKEEKTLIETFNDREVYKMLKVWNYKTFYNARNKAIIAMLIETGIRNLELCTLSLTSVRDSVIKVMGKGRKERYVPISPRLKKILIKYERIRTEYIKDKFITEDAYFLSYRGKRLTIEAVERVVKETGKKANIRANIRCSPHTCRHYYAQFMLKQNVDIYTVSRLLGHSSIDITKIYLRTIRDKEIVEMNNMVSPLMLIK</sequence>
<evidence type="ECO:0000256" key="5">
    <source>
        <dbReference type="ARBA" id="ARBA00023172"/>
    </source>
</evidence>
<evidence type="ECO:0000256" key="6">
    <source>
        <dbReference type="PROSITE-ProRule" id="PRU01248"/>
    </source>
</evidence>
<dbReference type="Proteomes" id="UP001501764">
    <property type="component" value="Unassembled WGS sequence"/>
</dbReference>
<evidence type="ECO:0000259" key="7">
    <source>
        <dbReference type="PROSITE" id="PS51898"/>
    </source>
</evidence>
<gene>
    <name evidence="9" type="ORF">GCM10008916_08790</name>
</gene>
<keyword evidence="5" id="KW-0233">DNA recombination</keyword>
<dbReference type="Pfam" id="PF00589">
    <property type="entry name" value="Phage_integrase"/>
    <property type="match status" value="1"/>
</dbReference>
<feature type="domain" description="Tyr recombinase" evidence="7">
    <location>
        <begin position="111"/>
        <end position="296"/>
    </location>
</feature>
<dbReference type="PROSITE" id="PS51900">
    <property type="entry name" value="CB"/>
    <property type="match status" value="1"/>
</dbReference>
<reference evidence="10" key="1">
    <citation type="journal article" date="2019" name="Int. J. Syst. Evol. Microbiol.">
        <title>The Global Catalogue of Microorganisms (GCM) 10K type strain sequencing project: providing services to taxonomists for standard genome sequencing and annotation.</title>
        <authorList>
            <consortium name="The Broad Institute Genomics Platform"/>
            <consortium name="The Broad Institute Genome Sequencing Center for Infectious Disease"/>
            <person name="Wu L."/>
            <person name="Ma J."/>
        </authorList>
    </citation>
    <scope>NUCLEOTIDE SEQUENCE [LARGE SCALE GENOMIC DNA]</scope>
    <source>
        <strain evidence="10">JCM 6485</strain>
    </source>
</reference>
<proteinExistence type="inferred from homology"/>
<dbReference type="InterPro" id="IPR050090">
    <property type="entry name" value="Tyrosine_recombinase_XerCD"/>
</dbReference>
<dbReference type="Gene3D" id="1.10.150.130">
    <property type="match status" value="1"/>
</dbReference>
<dbReference type="InterPro" id="IPR044068">
    <property type="entry name" value="CB"/>
</dbReference>
<dbReference type="PANTHER" id="PTHR30349">
    <property type="entry name" value="PHAGE INTEGRASE-RELATED"/>
    <property type="match status" value="1"/>
</dbReference>
<evidence type="ECO:0000256" key="4">
    <source>
        <dbReference type="ARBA" id="ARBA00023125"/>
    </source>
</evidence>
<evidence type="ECO:0000313" key="9">
    <source>
        <dbReference type="EMBL" id="GAA0856977.1"/>
    </source>
</evidence>
<evidence type="ECO:0000259" key="8">
    <source>
        <dbReference type="PROSITE" id="PS51900"/>
    </source>
</evidence>
<feature type="domain" description="Core-binding (CB)" evidence="8">
    <location>
        <begin position="2"/>
        <end position="88"/>
    </location>
</feature>
<dbReference type="SUPFAM" id="SSF56349">
    <property type="entry name" value="DNA breaking-rejoining enzymes"/>
    <property type="match status" value="1"/>
</dbReference>
<accession>A0ABP3WVD4</accession>
<dbReference type="InterPro" id="IPR010998">
    <property type="entry name" value="Integrase_recombinase_N"/>
</dbReference>
<dbReference type="InterPro" id="IPR002104">
    <property type="entry name" value="Integrase_catalytic"/>
</dbReference>
<keyword evidence="10" id="KW-1185">Reference proteome</keyword>
<protein>
    <submittedName>
        <fullName evidence="9">Tyrosine-type recombinase/integrase</fullName>
    </submittedName>
</protein>
<dbReference type="Pfam" id="PF13495">
    <property type="entry name" value="Phage_int_SAM_4"/>
    <property type="match status" value="1"/>
</dbReference>
<comment type="similarity">
    <text evidence="2">Belongs to the 'phage' integrase family.</text>
</comment>
<dbReference type="PANTHER" id="PTHR30349:SF41">
    <property type="entry name" value="INTEGRASE_RECOMBINASE PROTEIN MJ0367-RELATED"/>
    <property type="match status" value="1"/>
</dbReference>
<organism evidence="9 10">
    <name type="scientific">Clostridium nitritogenes</name>
    <dbReference type="NCBI Taxonomy" id="83340"/>
    <lineage>
        <taxon>Bacteria</taxon>
        <taxon>Bacillati</taxon>
        <taxon>Bacillota</taxon>
        <taxon>Clostridia</taxon>
        <taxon>Eubacteriales</taxon>
        <taxon>Clostridiaceae</taxon>
        <taxon>Clostridium</taxon>
    </lineage>
</organism>
<dbReference type="InterPro" id="IPR013762">
    <property type="entry name" value="Integrase-like_cat_sf"/>
</dbReference>
<keyword evidence="3" id="KW-0229">DNA integration</keyword>
<dbReference type="InterPro" id="IPR011010">
    <property type="entry name" value="DNA_brk_join_enz"/>
</dbReference>
<dbReference type="EMBL" id="BAAACO010000001">
    <property type="protein sequence ID" value="GAA0856977.1"/>
    <property type="molecule type" value="Genomic_DNA"/>
</dbReference>
<comment type="caution">
    <text evidence="9">The sequence shown here is derived from an EMBL/GenBank/DDBJ whole genome shotgun (WGS) entry which is preliminary data.</text>
</comment>
<evidence type="ECO:0000256" key="1">
    <source>
        <dbReference type="ARBA" id="ARBA00003283"/>
    </source>
</evidence>
<comment type="function">
    <text evidence="1">Site-specific tyrosine recombinase, which acts by catalyzing the cutting and rejoining of the recombining DNA molecules.</text>
</comment>
<name>A0ABP3WVD4_9CLOT</name>
<evidence type="ECO:0000256" key="2">
    <source>
        <dbReference type="ARBA" id="ARBA00008857"/>
    </source>
</evidence>
<dbReference type="PROSITE" id="PS51898">
    <property type="entry name" value="TYR_RECOMBINASE"/>
    <property type="match status" value="1"/>
</dbReference>
<dbReference type="InterPro" id="IPR004107">
    <property type="entry name" value="Integrase_SAM-like_N"/>
</dbReference>
<keyword evidence="4 6" id="KW-0238">DNA-binding</keyword>
<dbReference type="Gene3D" id="1.10.443.10">
    <property type="entry name" value="Intergrase catalytic core"/>
    <property type="match status" value="1"/>
</dbReference>